<keyword evidence="2" id="KW-1185">Reference proteome</keyword>
<dbReference type="EMBL" id="FWPT01000004">
    <property type="protein sequence ID" value="SMA45564.1"/>
    <property type="molecule type" value="Genomic_DNA"/>
</dbReference>
<protein>
    <submittedName>
        <fullName evidence="1">Uncharacterized protein</fullName>
    </submittedName>
</protein>
<sequence length="299" mass="34240">MLHREFAINPDQIQDISDLRLLEARFGFDKGALISTFPKKWFGEVAERISRQASSNQADYISEDLKILKNNALASFSRNFDDSEWFQSAAHSHEEKPFHRIVDNTQPEPPTVIHSIHNLRETDFSITPQIERTAEALAHAAEALLANAEKVTLFDPYFCITKTGYRKTLLAMMALCRKTRVRFHVYAEEDGKPDWDSVIVPALQTLLENIPDNIELNFYHVSDDGSGYVHARGLFTGKGGIIYDRGFEEPNDHDQRQTPTDVQLMNRSTLEQKARDYNETQLSPRLNLKNRWSGVKCSK</sequence>
<gene>
    <name evidence="1" type="ORF">EHSB41UT_01951</name>
</gene>
<evidence type="ECO:0000313" key="1">
    <source>
        <dbReference type="EMBL" id="SMA45564.1"/>
    </source>
</evidence>
<accession>A0A1X7AJ57</accession>
<dbReference type="AlphaFoldDB" id="A0A1X7AJ57"/>
<reference evidence="1 2" key="1">
    <citation type="submission" date="2017-03" db="EMBL/GenBank/DDBJ databases">
        <authorList>
            <person name="Afonso C.L."/>
            <person name="Miller P.J."/>
            <person name="Scott M.A."/>
            <person name="Spackman E."/>
            <person name="Goraichik I."/>
            <person name="Dimitrov K.M."/>
            <person name="Suarez D.L."/>
            <person name="Swayne D.E."/>
        </authorList>
    </citation>
    <scope>NUCLEOTIDE SEQUENCE [LARGE SCALE GENOMIC DNA]</scope>
    <source>
        <strain evidence="1">SB41UT1</strain>
    </source>
</reference>
<organism evidence="1 2">
    <name type="scientific">Parendozoicomonas haliclonae</name>
    <dbReference type="NCBI Taxonomy" id="1960125"/>
    <lineage>
        <taxon>Bacteria</taxon>
        <taxon>Pseudomonadati</taxon>
        <taxon>Pseudomonadota</taxon>
        <taxon>Gammaproteobacteria</taxon>
        <taxon>Oceanospirillales</taxon>
        <taxon>Endozoicomonadaceae</taxon>
        <taxon>Parendozoicomonas</taxon>
    </lineage>
</organism>
<evidence type="ECO:0000313" key="2">
    <source>
        <dbReference type="Proteomes" id="UP000196573"/>
    </source>
</evidence>
<proteinExistence type="predicted"/>
<dbReference type="Proteomes" id="UP000196573">
    <property type="component" value="Unassembled WGS sequence"/>
</dbReference>
<name>A0A1X7AJ57_9GAMM</name>
<dbReference type="RefSeq" id="WP_087109296.1">
    <property type="nucleotide sequence ID" value="NZ_CBCSCN010000002.1"/>
</dbReference>
<dbReference type="OrthoDB" id="9182171at2"/>